<reference evidence="2" key="1">
    <citation type="submission" date="2022-10" db="EMBL/GenBank/DDBJ databases">
        <title>Fusarium specimens isolated from Avocado Roots.</title>
        <authorList>
            <person name="Stajich J."/>
            <person name="Roper C."/>
            <person name="Heimlech-Rivalta G."/>
        </authorList>
    </citation>
    <scope>NUCLEOTIDE SEQUENCE</scope>
    <source>
        <strain evidence="2">CF00143</strain>
    </source>
</reference>
<accession>A0A9W8PK60</accession>
<evidence type="ECO:0000256" key="1">
    <source>
        <dbReference type="SAM" id="SignalP"/>
    </source>
</evidence>
<comment type="caution">
    <text evidence="2">The sequence shown here is derived from an EMBL/GenBank/DDBJ whole genome shotgun (WGS) entry which is preliminary data.</text>
</comment>
<feature type="signal peptide" evidence="1">
    <location>
        <begin position="1"/>
        <end position="18"/>
    </location>
</feature>
<organism evidence="2 3">
    <name type="scientific">Fusarium irregulare</name>
    <dbReference type="NCBI Taxonomy" id="2494466"/>
    <lineage>
        <taxon>Eukaryota</taxon>
        <taxon>Fungi</taxon>
        <taxon>Dikarya</taxon>
        <taxon>Ascomycota</taxon>
        <taxon>Pezizomycotina</taxon>
        <taxon>Sordariomycetes</taxon>
        <taxon>Hypocreomycetidae</taxon>
        <taxon>Hypocreales</taxon>
        <taxon>Nectriaceae</taxon>
        <taxon>Fusarium</taxon>
        <taxon>Fusarium incarnatum-equiseti species complex</taxon>
    </lineage>
</organism>
<dbReference type="Proteomes" id="UP001152130">
    <property type="component" value="Unassembled WGS sequence"/>
</dbReference>
<keyword evidence="3" id="KW-1185">Reference proteome</keyword>
<dbReference type="EMBL" id="JAPDHF010000013">
    <property type="protein sequence ID" value="KAJ4009476.1"/>
    <property type="molecule type" value="Genomic_DNA"/>
</dbReference>
<dbReference type="AlphaFoldDB" id="A0A9W8PK60"/>
<evidence type="ECO:0000313" key="2">
    <source>
        <dbReference type="EMBL" id="KAJ4009476.1"/>
    </source>
</evidence>
<keyword evidence="1" id="KW-0732">Signal</keyword>
<name>A0A9W8PK60_9HYPO</name>
<protein>
    <submittedName>
        <fullName evidence="2">Uncharacterized protein</fullName>
    </submittedName>
</protein>
<dbReference type="OrthoDB" id="5147696at2759"/>
<gene>
    <name evidence="2" type="ORF">NW766_008593</name>
</gene>
<feature type="chain" id="PRO_5040812657" evidence="1">
    <location>
        <begin position="19"/>
        <end position="112"/>
    </location>
</feature>
<evidence type="ECO:0000313" key="3">
    <source>
        <dbReference type="Proteomes" id="UP001152130"/>
    </source>
</evidence>
<proteinExistence type="predicted"/>
<sequence>MVSFTLFTLSALAAVANADFRIRCADASLPAGPGGTGSIPYKILTIGDDSCDYFKGTAGPCGDGSGRKSGPLKGKSLCNGAYWWKTSNGCQNVQLADGSHHYCCGSNDCVAG</sequence>